<reference evidence="2 5" key="1">
    <citation type="submission" date="2016-03" db="EMBL/GenBank/DDBJ databases">
        <authorList>
            <person name="Ploux O."/>
        </authorList>
    </citation>
    <scope>NUCLEOTIDE SEQUENCE [LARGE SCALE GENOMIC DNA]</scope>
    <source>
        <strain evidence="2 5">R-45378</strain>
    </source>
</reference>
<keyword evidence="1" id="KW-0472">Membrane</keyword>
<gene>
    <name evidence="3" type="ORF">A1356_03195</name>
    <name evidence="2" type="ORF">A1507_20225</name>
</gene>
<dbReference type="OrthoDB" id="5573331at2"/>
<feature type="transmembrane region" description="Helical" evidence="1">
    <location>
        <begin position="23"/>
        <end position="44"/>
    </location>
</feature>
<dbReference type="RefSeq" id="WP_054761440.1">
    <property type="nucleotide sequence ID" value="NZ_AP019777.1"/>
</dbReference>
<feature type="transmembrane region" description="Helical" evidence="1">
    <location>
        <begin position="189"/>
        <end position="207"/>
    </location>
</feature>
<evidence type="ECO:0000313" key="4">
    <source>
        <dbReference type="Proteomes" id="UP000077734"/>
    </source>
</evidence>
<evidence type="ECO:0000313" key="3">
    <source>
        <dbReference type="EMBL" id="OAI21207.1"/>
    </source>
</evidence>
<accession>A0A177N1T4</accession>
<organism evidence="2 5">
    <name type="scientific">Methylomonas koyamae</name>
    <dbReference type="NCBI Taxonomy" id="702114"/>
    <lineage>
        <taxon>Bacteria</taxon>
        <taxon>Pseudomonadati</taxon>
        <taxon>Pseudomonadota</taxon>
        <taxon>Gammaproteobacteria</taxon>
        <taxon>Methylococcales</taxon>
        <taxon>Methylococcaceae</taxon>
        <taxon>Methylomonas</taxon>
    </lineage>
</organism>
<feature type="transmembrane region" description="Helical" evidence="1">
    <location>
        <begin position="146"/>
        <end position="168"/>
    </location>
</feature>
<evidence type="ECO:0000313" key="2">
    <source>
        <dbReference type="EMBL" id="OAI11503.1"/>
    </source>
</evidence>
<proteinExistence type="predicted"/>
<evidence type="ECO:0000313" key="5">
    <source>
        <dbReference type="Proteomes" id="UP000077857"/>
    </source>
</evidence>
<feature type="transmembrane region" description="Helical" evidence="1">
    <location>
        <begin position="106"/>
        <end position="126"/>
    </location>
</feature>
<evidence type="ECO:0000256" key="1">
    <source>
        <dbReference type="SAM" id="Phobius"/>
    </source>
</evidence>
<dbReference type="KEGG" id="mko:MKLM6_3205"/>
<feature type="transmembrane region" description="Helical" evidence="1">
    <location>
        <begin position="64"/>
        <end position="85"/>
    </location>
</feature>
<sequence>MDWKRFLRALVPHAGLGHLLETYLTWSGVGIISSLIASALDAYSEIPYAAYYTSALNDAVGFKFWILLSVIGILLFCASVPVLYLSLRLPQLAGFSLRLRRFTYTFFLVAFDEGALMIGILTANFFDTNERISLLASKSFLFSDVGFFTIIALLILDSLLWLFGEAIYSQNQRGYSGVVEMLVNAPLKYAIPGYLLVTGLVVQVVVAQ</sequence>
<dbReference type="Proteomes" id="UP000077857">
    <property type="component" value="Unassembled WGS sequence"/>
</dbReference>
<keyword evidence="1" id="KW-0812">Transmembrane</keyword>
<dbReference type="EMBL" id="LUUL01000147">
    <property type="protein sequence ID" value="OAI21207.1"/>
    <property type="molecule type" value="Genomic_DNA"/>
</dbReference>
<keyword evidence="4" id="KW-1185">Reference proteome</keyword>
<dbReference type="EMBL" id="LUUJ01000120">
    <property type="protein sequence ID" value="OAI11503.1"/>
    <property type="molecule type" value="Genomic_DNA"/>
</dbReference>
<keyword evidence="1" id="KW-1133">Transmembrane helix</keyword>
<dbReference type="AlphaFoldDB" id="A0A177N1T4"/>
<comment type="caution">
    <text evidence="2">The sequence shown here is derived from an EMBL/GenBank/DDBJ whole genome shotgun (WGS) entry which is preliminary data.</text>
</comment>
<reference evidence="3 4" key="2">
    <citation type="submission" date="2016-03" db="EMBL/GenBank/DDBJ databases">
        <authorList>
            <person name="Heylen K."/>
            <person name="De Vos P."/>
            <person name="Vekeman B."/>
        </authorList>
    </citation>
    <scope>NUCLEOTIDE SEQUENCE [LARGE SCALE GENOMIC DNA]</scope>
    <source>
        <strain evidence="3 4">R-49807</strain>
    </source>
</reference>
<protein>
    <submittedName>
        <fullName evidence="2">MxaP protein</fullName>
    </submittedName>
</protein>
<name>A0A177N1T4_9GAMM</name>
<dbReference type="Proteomes" id="UP000077734">
    <property type="component" value="Unassembled WGS sequence"/>
</dbReference>